<protein>
    <submittedName>
        <fullName evidence="4">SDR family NAD(P)-dependent oxidoreductase</fullName>
    </submittedName>
</protein>
<organism evidence="4 5">
    <name type="scientific">Bradyrhizobium rifense</name>
    <dbReference type="NCBI Taxonomy" id="515499"/>
    <lineage>
        <taxon>Bacteria</taxon>
        <taxon>Pseudomonadati</taxon>
        <taxon>Pseudomonadota</taxon>
        <taxon>Alphaproteobacteria</taxon>
        <taxon>Hyphomicrobiales</taxon>
        <taxon>Nitrobacteraceae</taxon>
        <taxon>Bradyrhizobium</taxon>
    </lineage>
</organism>
<evidence type="ECO:0000256" key="1">
    <source>
        <dbReference type="ARBA" id="ARBA00005125"/>
    </source>
</evidence>
<feature type="domain" description="NAD-dependent epimerase/dehydratase" evidence="3">
    <location>
        <begin position="10"/>
        <end position="271"/>
    </location>
</feature>
<dbReference type="RefSeq" id="WP_148777204.1">
    <property type="nucleotide sequence ID" value="NZ_VSSS01000062.1"/>
</dbReference>
<dbReference type="InterPro" id="IPR036291">
    <property type="entry name" value="NAD(P)-bd_dom_sf"/>
</dbReference>
<dbReference type="EMBL" id="VSSS01000062">
    <property type="protein sequence ID" value="TYL89187.1"/>
    <property type="molecule type" value="Genomic_DNA"/>
</dbReference>
<comment type="caution">
    <text evidence="4">The sequence shown here is derived from an EMBL/GenBank/DDBJ whole genome shotgun (WGS) entry which is preliminary data.</text>
</comment>
<accession>A0A5D3K1V2</accession>
<name>A0A5D3K1V2_9BRAD</name>
<evidence type="ECO:0000259" key="3">
    <source>
        <dbReference type="Pfam" id="PF01370"/>
    </source>
</evidence>
<dbReference type="PANTHER" id="PTHR43000">
    <property type="entry name" value="DTDP-D-GLUCOSE 4,6-DEHYDRATASE-RELATED"/>
    <property type="match status" value="1"/>
</dbReference>
<dbReference type="Proteomes" id="UP000324758">
    <property type="component" value="Unassembled WGS sequence"/>
</dbReference>
<evidence type="ECO:0000256" key="2">
    <source>
        <dbReference type="ARBA" id="ARBA00007637"/>
    </source>
</evidence>
<evidence type="ECO:0000313" key="5">
    <source>
        <dbReference type="Proteomes" id="UP000324758"/>
    </source>
</evidence>
<gene>
    <name evidence="4" type="ORF">FXB40_36720</name>
</gene>
<proteinExistence type="inferred from homology"/>
<dbReference type="SUPFAM" id="SSF51735">
    <property type="entry name" value="NAD(P)-binding Rossmann-fold domains"/>
    <property type="match status" value="1"/>
</dbReference>
<dbReference type="AlphaFoldDB" id="A0A5D3K1V2"/>
<sequence length="355" mass="38557">MTQSPDNRPVLITGGCGFIGCNLADRLAERGENVLVLDNLARAGVRENAQWLKSRHGEKIAITVADIRDPIPVIDAVREVRAVLHLAAQVAVTDSVSDPASDFEINARGTLNVLEAVRLHNRQAPVIFASTNKVYGRLIDESAISLSGRRYVPTDGVLAGGVSENTPLDFYSPYGCSKGTADQYVHDYARVFGLQTVVMRMSCIYGPRQFGTEDQGWIAHFLLSAIRGNPLTIYGDGKQVRDALHVSDAVTAWLAVLDRMDSVRGRVFNLGGGPANAISLLELIDGITDLTGRNVAYSFADWRPGDQPWYVTDTRALSTALGWAPQIAITEGLRSLHTWLESRFGSPPGSREALA</sequence>
<dbReference type="InterPro" id="IPR001509">
    <property type="entry name" value="Epimerase_deHydtase"/>
</dbReference>
<comment type="similarity">
    <text evidence="2">Belongs to the NAD(P)-dependent epimerase/dehydratase family.</text>
</comment>
<evidence type="ECO:0000313" key="4">
    <source>
        <dbReference type="EMBL" id="TYL89187.1"/>
    </source>
</evidence>
<dbReference type="Pfam" id="PF01370">
    <property type="entry name" value="Epimerase"/>
    <property type="match status" value="1"/>
</dbReference>
<keyword evidence="5" id="KW-1185">Reference proteome</keyword>
<comment type="pathway">
    <text evidence="1">Bacterial outer membrane biogenesis; LPS O-antigen biosynthesis.</text>
</comment>
<reference evidence="4 5" key="1">
    <citation type="submission" date="2019-08" db="EMBL/GenBank/DDBJ databases">
        <title>Bradyrhizobium hipponensis sp. nov., a rhizobium isolated from a Lupinus angustifolius root nodule in Tunisia.</title>
        <authorList>
            <person name="Off K."/>
            <person name="Rejili M."/>
            <person name="Mars M."/>
            <person name="Brachmann A."/>
            <person name="Marin M."/>
        </authorList>
    </citation>
    <scope>NUCLEOTIDE SEQUENCE [LARGE SCALE GENOMIC DNA]</scope>
    <source>
        <strain evidence="4 5">CTAW71</strain>
    </source>
</reference>
<dbReference type="Gene3D" id="3.40.50.720">
    <property type="entry name" value="NAD(P)-binding Rossmann-like Domain"/>
    <property type="match status" value="1"/>
</dbReference>
<dbReference type="OrthoDB" id="9801785at2"/>